<sequence>MKITNTYQIRNLHDGKAEIFGTSQGGEESASQKVNRLGFKVLAKSLNVFETIRTSNEVSVLKAGGRKIWHLASNAFRKNVAENERVVAMKNDFKQKLDQAREEEKRN</sequence>
<dbReference type="EMBL" id="LR899010">
    <property type="protein sequence ID" value="CAD7082901.1"/>
    <property type="molecule type" value="Genomic_DNA"/>
</dbReference>
<keyword evidence="2" id="KW-1185">Reference proteome</keyword>
<protein>
    <submittedName>
        <fullName evidence="1">Uncharacterized protein</fullName>
    </submittedName>
</protein>
<name>A0A7R8UL73_HERIL</name>
<dbReference type="Proteomes" id="UP000594454">
    <property type="component" value="Chromosome 2"/>
</dbReference>
<reference evidence="1 2" key="1">
    <citation type="submission" date="2020-11" db="EMBL/GenBank/DDBJ databases">
        <authorList>
            <person name="Wallbank WR R."/>
            <person name="Pardo Diaz C."/>
            <person name="Kozak K."/>
            <person name="Martin S."/>
            <person name="Jiggins C."/>
            <person name="Moest M."/>
            <person name="Warren A I."/>
            <person name="Generalovic N T."/>
            <person name="Byers J.R.P. K."/>
            <person name="Montejo-Kovacevich G."/>
            <person name="Yen C E."/>
        </authorList>
    </citation>
    <scope>NUCLEOTIDE SEQUENCE [LARGE SCALE GENOMIC DNA]</scope>
</reference>
<evidence type="ECO:0000313" key="1">
    <source>
        <dbReference type="EMBL" id="CAD7082901.1"/>
    </source>
</evidence>
<proteinExistence type="predicted"/>
<dbReference type="AlphaFoldDB" id="A0A7R8UL73"/>
<organism evidence="1 2">
    <name type="scientific">Hermetia illucens</name>
    <name type="common">Black soldier fly</name>
    <dbReference type="NCBI Taxonomy" id="343691"/>
    <lineage>
        <taxon>Eukaryota</taxon>
        <taxon>Metazoa</taxon>
        <taxon>Ecdysozoa</taxon>
        <taxon>Arthropoda</taxon>
        <taxon>Hexapoda</taxon>
        <taxon>Insecta</taxon>
        <taxon>Pterygota</taxon>
        <taxon>Neoptera</taxon>
        <taxon>Endopterygota</taxon>
        <taxon>Diptera</taxon>
        <taxon>Brachycera</taxon>
        <taxon>Stratiomyomorpha</taxon>
        <taxon>Stratiomyidae</taxon>
        <taxon>Hermetiinae</taxon>
        <taxon>Hermetia</taxon>
    </lineage>
</organism>
<evidence type="ECO:0000313" key="2">
    <source>
        <dbReference type="Proteomes" id="UP000594454"/>
    </source>
</evidence>
<dbReference type="OrthoDB" id="7845007at2759"/>
<gene>
    <name evidence="1" type="ORF">HERILL_LOCUS5902</name>
</gene>
<accession>A0A7R8UL73</accession>